<reference evidence="2" key="1">
    <citation type="journal article" date="2024" name="Proc. Natl. Acad. Sci. U.S.A.">
        <title>Extraordinary preservation of gene collinearity over three hundred million years revealed in homosporous lycophytes.</title>
        <authorList>
            <person name="Li C."/>
            <person name="Wickell D."/>
            <person name="Kuo L.Y."/>
            <person name="Chen X."/>
            <person name="Nie B."/>
            <person name="Liao X."/>
            <person name="Peng D."/>
            <person name="Ji J."/>
            <person name="Jenkins J."/>
            <person name="Williams M."/>
            <person name="Shu S."/>
            <person name="Plott C."/>
            <person name="Barry K."/>
            <person name="Rajasekar S."/>
            <person name="Grimwood J."/>
            <person name="Han X."/>
            <person name="Sun S."/>
            <person name="Hou Z."/>
            <person name="He W."/>
            <person name="Dai G."/>
            <person name="Sun C."/>
            <person name="Schmutz J."/>
            <person name="Leebens-Mack J.H."/>
            <person name="Li F.W."/>
            <person name="Wang L."/>
        </authorList>
    </citation>
    <scope>NUCLEOTIDE SEQUENCE [LARGE SCALE GENOMIC DNA]</scope>
    <source>
        <strain evidence="2">cv. PW_Plant_1</strain>
    </source>
</reference>
<accession>A0ACC2DRV6</accession>
<gene>
    <name evidence="1" type="ORF">O6H91_05G110100</name>
</gene>
<comment type="caution">
    <text evidence="1">The sequence shown here is derived from an EMBL/GenBank/DDBJ whole genome shotgun (WGS) entry which is preliminary data.</text>
</comment>
<keyword evidence="2" id="KW-1185">Reference proteome</keyword>
<proteinExistence type="predicted"/>
<evidence type="ECO:0000313" key="2">
    <source>
        <dbReference type="Proteomes" id="UP001162992"/>
    </source>
</evidence>
<name>A0ACC2DRV6_DIPCM</name>
<sequence>MEDGESSSPRHAAPTGLSASPILPAILQRTSAVSQKHQQSSQANVIQLSADSHPGLHAPAALRPTAMSAIPLSNHNQAAAQYSDGPVPLAPHLASGIGRSMSMGGGRPEPLKRKRGRPRKYAEGSTGNISLSLSPRPSAQGPLSPTTEKRRGRPPGSGRKQQLAALGAWIAGSAGQGFTPHVITIATGEDVATKIMSFSQIGPRAVCVLSANGAISNVTLRQPATSGGTVTYEGRFEILSLSGSFLLTEDGGTRSRTGGLSVSLAGPDGRVVGGGVAGLLMAASPVQVVVGSFIAEGRKTPARITTGTTEQAASLSPASVPPLLTPLSTIRPQKSDTSGPKSPSSPPLDQATGGPNIGTVHSQGQGMRHLQSMAWPGTQSMAESRYDTDINISLPGG</sequence>
<dbReference type="EMBL" id="CM055096">
    <property type="protein sequence ID" value="KAJ7557053.1"/>
    <property type="molecule type" value="Genomic_DNA"/>
</dbReference>
<dbReference type="Proteomes" id="UP001162992">
    <property type="component" value="Chromosome 5"/>
</dbReference>
<organism evidence="1 2">
    <name type="scientific">Diphasiastrum complanatum</name>
    <name type="common">Issler's clubmoss</name>
    <name type="synonym">Lycopodium complanatum</name>
    <dbReference type="NCBI Taxonomy" id="34168"/>
    <lineage>
        <taxon>Eukaryota</taxon>
        <taxon>Viridiplantae</taxon>
        <taxon>Streptophyta</taxon>
        <taxon>Embryophyta</taxon>
        <taxon>Tracheophyta</taxon>
        <taxon>Lycopodiopsida</taxon>
        <taxon>Lycopodiales</taxon>
        <taxon>Lycopodiaceae</taxon>
        <taxon>Lycopodioideae</taxon>
        <taxon>Diphasiastrum</taxon>
    </lineage>
</organism>
<evidence type="ECO:0000313" key="1">
    <source>
        <dbReference type="EMBL" id="KAJ7557053.1"/>
    </source>
</evidence>
<protein>
    <submittedName>
        <fullName evidence="1">Uncharacterized protein</fullName>
    </submittedName>
</protein>